<sequence length="198" mass="22276">MRRVAKNPTVFPRKFGKSGWLTGAVPKSLPSLRRQDGTGKVRKRDPAPVVLAIAEGLALPMPMLLLWKRRKDVLLMQDRARADRVVAGDDNVDMTQIYVQVVGVDKQCLFGSGSNVEAYVDLGPSACPPPIDEGAVRRRVTQELQQQFTQQMAERDARLQQQLDAHWREIEQQMQAMQTQMMDELCRRGPFPPPGLDA</sequence>
<proteinExistence type="predicted"/>
<organism evidence="2 3">
    <name type="scientific">Phtheirospermum japonicum</name>
    <dbReference type="NCBI Taxonomy" id="374723"/>
    <lineage>
        <taxon>Eukaryota</taxon>
        <taxon>Viridiplantae</taxon>
        <taxon>Streptophyta</taxon>
        <taxon>Embryophyta</taxon>
        <taxon>Tracheophyta</taxon>
        <taxon>Spermatophyta</taxon>
        <taxon>Magnoliopsida</taxon>
        <taxon>eudicotyledons</taxon>
        <taxon>Gunneridae</taxon>
        <taxon>Pentapetalae</taxon>
        <taxon>asterids</taxon>
        <taxon>lamiids</taxon>
        <taxon>Lamiales</taxon>
        <taxon>Orobanchaceae</taxon>
        <taxon>Orobanchaceae incertae sedis</taxon>
        <taxon>Phtheirospermum</taxon>
    </lineage>
</organism>
<dbReference type="EMBL" id="BMAC01000799">
    <property type="protein sequence ID" value="GFQ03081.1"/>
    <property type="molecule type" value="Genomic_DNA"/>
</dbReference>
<comment type="caution">
    <text evidence="2">The sequence shown here is derived from an EMBL/GenBank/DDBJ whole genome shotgun (WGS) entry which is preliminary data.</text>
</comment>
<keyword evidence="1" id="KW-0812">Transmembrane</keyword>
<dbReference type="Proteomes" id="UP000653305">
    <property type="component" value="Unassembled WGS sequence"/>
</dbReference>
<evidence type="ECO:0000313" key="2">
    <source>
        <dbReference type="EMBL" id="GFQ03081.1"/>
    </source>
</evidence>
<dbReference type="AlphaFoldDB" id="A0A830CT82"/>
<gene>
    <name evidence="2" type="ORF">PHJA_002451900</name>
</gene>
<keyword evidence="1" id="KW-0472">Membrane</keyword>
<keyword evidence="1" id="KW-1133">Transmembrane helix</keyword>
<feature type="transmembrane region" description="Helical" evidence="1">
    <location>
        <begin position="49"/>
        <end position="67"/>
    </location>
</feature>
<evidence type="ECO:0000256" key="1">
    <source>
        <dbReference type="SAM" id="Phobius"/>
    </source>
</evidence>
<protein>
    <submittedName>
        <fullName evidence="2">Uncharacterized protein</fullName>
    </submittedName>
</protein>
<keyword evidence="3" id="KW-1185">Reference proteome</keyword>
<name>A0A830CT82_9LAMI</name>
<accession>A0A830CT82</accession>
<reference evidence="2" key="1">
    <citation type="submission" date="2020-07" db="EMBL/GenBank/DDBJ databases">
        <title>Ethylene signaling mediates host invasion by parasitic plants.</title>
        <authorList>
            <person name="Yoshida S."/>
        </authorList>
    </citation>
    <scope>NUCLEOTIDE SEQUENCE</scope>
    <source>
        <strain evidence="2">Okayama</strain>
    </source>
</reference>
<evidence type="ECO:0000313" key="3">
    <source>
        <dbReference type="Proteomes" id="UP000653305"/>
    </source>
</evidence>